<dbReference type="CDD" id="cd16461">
    <property type="entry name" value="RING-H2_EL5-like"/>
    <property type="match status" value="1"/>
</dbReference>
<protein>
    <recommendedName>
        <fullName evidence="11">RING-type domain-containing protein</fullName>
    </recommendedName>
</protein>
<dbReference type="SMART" id="SM00184">
    <property type="entry name" value="RING"/>
    <property type="match status" value="1"/>
</dbReference>
<reference evidence="12 13" key="1">
    <citation type="journal article" date="2021" name="Comput. Struct. Biotechnol. J.">
        <title>De novo genome assembly of the potent medicinal plant Rehmannia glutinosa using nanopore technology.</title>
        <authorList>
            <person name="Ma L."/>
            <person name="Dong C."/>
            <person name="Song C."/>
            <person name="Wang X."/>
            <person name="Zheng X."/>
            <person name="Niu Y."/>
            <person name="Chen S."/>
            <person name="Feng W."/>
        </authorList>
    </citation>
    <scope>NUCLEOTIDE SEQUENCE [LARGE SCALE GENOMIC DNA]</scope>
    <source>
        <strain evidence="12">DH-2019</strain>
    </source>
</reference>
<keyword evidence="5" id="KW-0862">Zinc</keyword>
<evidence type="ECO:0000313" key="12">
    <source>
        <dbReference type="EMBL" id="KAK6140867.1"/>
    </source>
</evidence>
<name>A0ABR0VZU6_REHGL</name>
<accession>A0ABR0VZU6</accession>
<keyword evidence="6 10" id="KW-1133">Transmembrane helix</keyword>
<dbReference type="Pfam" id="PF13639">
    <property type="entry name" value="zf-RING_2"/>
    <property type="match status" value="1"/>
</dbReference>
<evidence type="ECO:0000256" key="3">
    <source>
        <dbReference type="ARBA" id="ARBA00022723"/>
    </source>
</evidence>
<dbReference type="PANTHER" id="PTHR46539:SF12">
    <property type="entry name" value="E3 UBIQUITIN-PROTEIN LIGASE ATL42-LIKE"/>
    <property type="match status" value="1"/>
</dbReference>
<feature type="transmembrane region" description="Helical" evidence="10">
    <location>
        <begin position="37"/>
        <end position="59"/>
    </location>
</feature>
<evidence type="ECO:0000256" key="1">
    <source>
        <dbReference type="ARBA" id="ARBA00004370"/>
    </source>
</evidence>
<comment type="subcellular location">
    <subcellularLocation>
        <location evidence="1">Membrane</location>
    </subcellularLocation>
</comment>
<dbReference type="SUPFAM" id="SSF57850">
    <property type="entry name" value="RING/U-box"/>
    <property type="match status" value="1"/>
</dbReference>
<evidence type="ECO:0000256" key="2">
    <source>
        <dbReference type="ARBA" id="ARBA00022692"/>
    </source>
</evidence>
<dbReference type="Gene3D" id="3.30.40.10">
    <property type="entry name" value="Zinc/RING finger domain, C3HC4 (zinc finger)"/>
    <property type="match status" value="1"/>
</dbReference>
<evidence type="ECO:0000256" key="6">
    <source>
        <dbReference type="ARBA" id="ARBA00022989"/>
    </source>
</evidence>
<dbReference type="Proteomes" id="UP001318860">
    <property type="component" value="Unassembled WGS sequence"/>
</dbReference>
<organism evidence="12 13">
    <name type="scientific">Rehmannia glutinosa</name>
    <name type="common">Chinese foxglove</name>
    <dbReference type="NCBI Taxonomy" id="99300"/>
    <lineage>
        <taxon>Eukaryota</taxon>
        <taxon>Viridiplantae</taxon>
        <taxon>Streptophyta</taxon>
        <taxon>Embryophyta</taxon>
        <taxon>Tracheophyta</taxon>
        <taxon>Spermatophyta</taxon>
        <taxon>Magnoliopsida</taxon>
        <taxon>eudicotyledons</taxon>
        <taxon>Gunneridae</taxon>
        <taxon>Pentapetalae</taxon>
        <taxon>asterids</taxon>
        <taxon>lamiids</taxon>
        <taxon>Lamiales</taxon>
        <taxon>Orobanchaceae</taxon>
        <taxon>Rehmannieae</taxon>
        <taxon>Rehmannia</taxon>
    </lineage>
</organism>
<keyword evidence="3" id="KW-0479">Metal-binding</keyword>
<evidence type="ECO:0000256" key="4">
    <source>
        <dbReference type="ARBA" id="ARBA00022771"/>
    </source>
</evidence>
<evidence type="ECO:0000256" key="9">
    <source>
        <dbReference type="PROSITE-ProRule" id="PRU00175"/>
    </source>
</evidence>
<keyword evidence="7 10" id="KW-0472">Membrane</keyword>
<keyword evidence="13" id="KW-1185">Reference proteome</keyword>
<proteinExistence type="inferred from homology"/>
<dbReference type="PROSITE" id="PS50089">
    <property type="entry name" value="ZF_RING_2"/>
    <property type="match status" value="1"/>
</dbReference>
<dbReference type="EMBL" id="JABTTQ020000233">
    <property type="protein sequence ID" value="KAK6140867.1"/>
    <property type="molecule type" value="Genomic_DNA"/>
</dbReference>
<evidence type="ECO:0000259" key="11">
    <source>
        <dbReference type="PROSITE" id="PS50089"/>
    </source>
</evidence>
<dbReference type="InterPro" id="IPR001841">
    <property type="entry name" value="Znf_RING"/>
</dbReference>
<evidence type="ECO:0000256" key="8">
    <source>
        <dbReference type="ARBA" id="ARBA00024209"/>
    </source>
</evidence>
<comment type="similarity">
    <text evidence="8">Belongs to the RING-type zinc finger family. ATL subfamily.</text>
</comment>
<evidence type="ECO:0000256" key="5">
    <source>
        <dbReference type="ARBA" id="ARBA00022833"/>
    </source>
</evidence>
<keyword evidence="2 10" id="KW-0812">Transmembrane</keyword>
<sequence length="409" mass="47203">MDQLRKMIIAINCLFIIHVKAQEKPSDQHVINPIHPSVTVVLVVLSIMFCLTFLIVAYAKFCNRPEPYHQDEAQDPGGVVVRTRSRFSGIDRNIIESLPFFRFSSLKGSKEGLECAVCLSKFDDTEILRLLPKCRHAFHMNCIDKWLENHSSCPLCRYKFDVSDLKSLSYTNSFRNPRISEESSNFEFFIQREQSSERSLSSRFNNMTNNLQKLARGKREEPLIIQEFRENDTKFLHNFKHKIIVSDVIYKSRWSDVNSSDMMSLNSEMLNVLSEKRFSSSSGRFTNELSAKERILKIKEDMERKRFYESKVAKTENSSCETSSCPNDSDIVMSKSLDPGQKRSMSEITNISRFTDLNSSNRMSGYSTSANNTEDDNVRRLWLPIARRTIQWFGGQETSSEAIKHAVNV</sequence>
<keyword evidence="4 9" id="KW-0863">Zinc-finger</keyword>
<comment type="caution">
    <text evidence="12">The sequence shown here is derived from an EMBL/GenBank/DDBJ whole genome shotgun (WGS) entry which is preliminary data.</text>
</comment>
<evidence type="ECO:0000256" key="10">
    <source>
        <dbReference type="SAM" id="Phobius"/>
    </source>
</evidence>
<feature type="domain" description="RING-type" evidence="11">
    <location>
        <begin position="115"/>
        <end position="157"/>
    </location>
</feature>
<dbReference type="PANTHER" id="PTHR46539">
    <property type="entry name" value="E3 UBIQUITIN-PROTEIN LIGASE ATL42"/>
    <property type="match status" value="1"/>
</dbReference>
<evidence type="ECO:0000313" key="13">
    <source>
        <dbReference type="Proteomes" id="UP001318860"/>
    </source>
</evidence>
<evidence type="ECO:0000256" key="7">
    <source>
        <dbReference type="ARBA" id="ARBA00023136"/>
    </source>
</evidence>
<dbReference type="InterPro" id="IPR013083">
    <property type="entry name" value="Znf_RING/FYVE/PHD"/>
</dbReference>
<gene>
    <name evidence="12" type="ORF">DH2020_025399</name>
</gene>